<sequence>MRRAPGRGATYSAAASATSVRELDELAHWLDSKFSLFGIRFGLDSVLGLVPGIGDLAGFGLSAYLIAQGYRMGARKRTLARMAANVAGDTVFGSIPLVGSVIDVFWKANRANMVLLKKDLARPGVIRRT</sequence>
<dbReference type="EMBL" id="JAEKJA010000013">
    <property type="protein sequence ID" value="MBJ3777268.1"/>
    <property type="molecule type" value="Genomic_DNA"/>
</dbReference>
<keyword evidence="3" id="KW-1185">Reference proteome</keyword>
<gene>
    <name evidence="2" type="ORF">JCR33_16290</name>
</gene>
<accession>A0A934MH43</accession>
<dbReference type="PANTHER" id="PTHR35519:SF2">
    <property type="entry name" value="PH DOMAIN PROTEIN"/>
    <property type="match status" value="1"/>
</dbReference>
<evidence type="ECO:0000256" key="1">
    <source>
        <dbReference type="SAM" id="Phobius"/>
    </source>
</evidence>
<feature type="transmembrane region" description="Helical" evidence="1">
    <location>
        <begin position="46"/>
        <end position="67"/>
    </location>
</feature>
<dbReference type="Pfam" id="PF13430">
    <property type="entry name" value="DUF4112"/>
    <property type="match status" value="1"/>
</dbReference>
<dbReference type="AlphaFoldDB" id="A0A934MH43"/>
<dbReference type="PANTHER" id="PTHR35519">
    <property type="entry name" value="MEMBRANE PROTEINS"/>
    <property type="match status" value="1"/>
</dbReference>
<keyword evidence="1" id="KW-0812">Transmembrane</keyword>
<name>A0A934MH43_9HYPH</name>
<evidence type="ECO:0000313" key="3">
    <source>
        <dbReference type="Proteomes" id="UP000609531"/>
    </source>
</evidence>
<dbReference type="Proteomes" id="UP000609531">
    <property type="component" value="Unassembled WGS sequence"/>
</dbReference>
<comment type="caution">
    <text evidence="2">The sequence shown here is derived from an EMBL/GenBank/DDBJ whole genome shotgun (WGS) entry which is preliminary data.</text>
</comment>
<keyword evidence="1" id="KW-0472">Membrane</keyword>
<dbReference type="InterPro" id="IPR025187">
    <property type="entry name" value="DUF4112"/>
</dbReference>
<keyword evidence="1" id="KW-1133">Transmembrane helix</keyword>
<proteinExistence type="predicted"/>
<protein>
    <submittedName>
        <fullName evidence="2">DUF4112 domain-containing protein</fullName>
    </submittedName>
</protein>
<organism evidence="2 3">
    <name type="scientific">Acuticoccus mangrovi</name>
    <dbReference type="NCBI Taxonomy" id="2796142"/>
    <lineage>
        <taxon>Bacteria</taxon>
        <taxon>Pseudomonadati</taxon>
        <taxon>Pseudomonadota</taxon>
        <taxon>Alphaproteobacteria</taxon>
        <taxon>Hyphomicrobiales</taxon>
        <taxon>Amorphaceae</taxon>
        <taxon>Acuticoccus</taxon>
    </lineage>
</organism>
<reference evidence="2" key="1">
    <citation type="submission" date="2020-12" db="EMBL/GenBank/DDBJ databases">
        <title>Bacterial taxonomy.</title>
        <authorList>
            <person name="Pan X."/>
        </authorList>
    </citation>
    <scope>NUCLEOTIDE SEQUENCE</scope>
    <source>
        <strain evidence="2">B2012</strain>
    </source>
</reference>
<evidence type="ECO:0000313" key="2">
    <source>
        <dbReference type="EMBL" id="MBJ3777268.1"/>
    </source>
</evidence>